<dbReference type="PANTHER" id="PTHR45889">
    <property type="entry name" value="IG-LIKE DOMAIN-CONTAINING PROTEIN"/>
    <property type="match status" value="1"/>
</dbReference>
<dbReference type="Pfam" id="PF08205">
    <property type="entry name" value="C2-set_2"/>
    <property type="match status" value="3"/>
</dbReference>
<dbReference type="GeneID" id="106457828"/>
<dbReference type="Pfam" id="PF13927">
    <property type="entry name" value="Ig_3"/>
    <property type="match status" value="2"/>
</dbReference>
<dbReference type="Pfam" id="PF00041">
    <property type="entry name" value="fn3"/>
    <property type="match status" value="1"/>
</dbReference>
<dbReference type="PROSITE" id="PS50835">
    <property type="entry name" value="IG_LIKE"/>
    <property type="match status" value="9"/>
</dbReference>
<feature type="domain" description="Ig-like" evidence="7">
    <location>
        <begin position="337"/>
        <end position="432"/>
    </location>
</feature>
<evidence type="ECO:0000259" key="8">
    <source>
        <dbReference type="PROSITE" id="PS50853"/>
    </source>
</evidence>
<accession>A0ABM1S845</accession>
<evidence type="ECO:0000256" key="4">
    <source>
        <dbReference type="ARBA" id="ARBA00023157"/>
    </source>
</evidence>
<feature type="domain" description="Ig-like" evidence="7">
    <location>
        <begin position="244"/>
        <end position="331"/>
    </location>
</feature>
<feature type="domain" description="Ig-like" evidence="7">
    <location>
        <begin position="635"/>
        <end position="734"/>
    </location>
</feature>
<dbReference type="CDD" id="cd00063">
    <property type="entry name" value="FN3"/>
    <property type="match status" value="1"/>
</dbReference>
<dbReference type="InterPro" id="IPR013162">
    <property type="entry name" value="CD80_C2-set"/>
</dbReference>
<dbReference type="SMART" id="SM00060">
    <property type="entry name" value="FN3"/>
    <property type="match status" value="1"/>
</dbReference>
<comment type="subcellular location">
    <subcellularLocation>
        <location evidence="1">Membrane</location>
        <topology evidence="1">Single-pass membrane protein</topology>
    </subcellularLocation>
</comment>
<gene>
    <name evidence="10" type="primary">LOC106457828</name>
</gene>
<name>A0ABM1S845_LIMPO</name>
<dbReference type="SUPFAM" id="SSF49265">
    <property type="entry name" value="Fibronectin type III"/>
    <property type="match status" value="1"/>
</dbReference>
<keyword evidence="2" id="KW-0677">Repeat</keyword>
<proteinExistence type="predicted"/>
<feature type="domain" description="Ig-like" evidence="7">
    <location>
        <begin position="739"/>
        <end position="822"/>
    </location>
</feature>
<dbReference type="RefSeq" id="XP_022239800.1">
    <property type="nucleotide sequence ID" value="XM_022384092.1"/>
</dbReference>
<feature type="domain" description="Ig-like" evidence="7">
    <location>
        <begin position="832"/>
        <end position="929"/>
    </location>
</feature>
<dbReference type="InterPro" id="IPR003599">
    <property type="entry name" value="Ig_sub"/>
</dbReference>
<feature type="region of interest" description="Disordered" evidence="5">
    <location>
        <begin position="1087"/>
        <end position="1109"/>
    </location>
</feature>
<feature type="domain" description="Ig-like" evidence="7">
    <location>
        <begin position="33"/>
        <end position="130"/>
    </location>
</feature>
<dbReference type="Pfam" id="PF07679">
    <property type="entry name" value="I-set"/>
    <property type="match status" value="3"/>
</dbReference>
<keyword evidence="6" id="KW-0812">Transmembrane</keyword>
<evidence type="ECO:0000313" key="9">
    <source>
        <dbReference type="Proteomes" id="UP000694941"/>
    </source>
</evidence>
<feature type="domain" description="Ig-like" evidence="7">
    <location>
        <begin position="528"/>
        <end position="628"/>
    </location>
</feature>
<feature type="domain" description="Fibronectin type-III" evidence="8">
    <location>
        <begin position="938"/>
        <end position="1031"/>
    </location>
</feature>
<dbReference type="SMART" id="SM00409">
    <property type="entry name" value="IG"/>
    <property type="match status" value="8"/>
</dbReference>
<organism evidence="9 10">
    <name type="scientific">Limulus polyphemus</name>
    <name type="common">Atlantic horseshoe crab</name>
    <dbReference type="NCBI Taxonomy" id="6850"/>
    <lineage>
        <taxon>Eukaryota</taxon>
        <taxon>Metazoa</taxon>
        <taxon>Ecdysozoa</taxon>
        <taxon>Arthropoda</taxon>
        <taxon>Chelicerata</taxon>
        <taxon>Merostomata</taxon>
        <taxon>Xiphosura</taxon>
        <taxon>Limulidae</taxon>
        <taxon>Limulus</taxon>
    </lineage>
</organism>
<protein>
    <submittedName>
        <fullName evidence="10">Nephrin-like</fullName>
    </submittedName>
</protein>
<feature type="compositionally biased region" description="Basic and acidic residues" evidence="5">
    <location>
        <begin position="1092"/>
        <end position="1102"/>
    </location>
</feature>
<feature type="domain" description="Ig-like" evidence="7">
    <location>
        <begin position="135"/>
        <end position="234"/>
    </location>
</feature>
<keyword evidence="6" id="KW-1133">Transmembrane helix</keyword>
<dbReference type="InterPro" id="IPR003961">
    <property type="entry name" value="FN3_dom"/>
</dbReference>
<reference evidence="10" key="1">
    <citation type="submission" date="2025-08" db="UniProtKB">
        <authorList>
            <consortium name="RefSeq"/>
        </authorList>
    </citation>
    <scope>IDENTIFICATION</scope>
    <source>
        <tissue evidence="10">Muscle</tissue>
    </source>
</reference>
<dbReference type="InterPro" id="IPR003598">
    <property type="entry name" value="Ig_sub2"/>
</dbReference>
<feature type="transmembrane region" description="Helical" evidence="6">
    <location>
        <begin position="7"/>
        <end position="28"/>
    </location>
</feature>
<evidence type="ECO:0000256" key="1">
    <source>
        <dbReference type="ARBA" id="ARBA00004167"/>
    </source>
</evidence>
<dbReference type="InterPro" id="IPR007110">
    <property type="entry name" value="Ig-like_dom"/>
</dbReference>
<evidence type="ECO:0000256" key="6">
    <source>
        <dbReference type="SAM" id="Phobius"/>
    </source>
</evidence>
<feature type="domain" description="Ig-like" evidence="7">
    <location>
        <begin position="441"/>
        <end position="527"/>
    </location>
</feature>
<keyword evidence="9" id="KW-1185">Reference proteome</keyword>
<dbReference type="Gene3D" id="2.60.40.10">
    <property type="entry name" value="Immunoglobulins"/>
    <property type="match status" value="10"/>
</dbReference>
<dbReference type="InterPro" id="IPR013098">
    <property type="entry name" value="Ig_I-set"/>
</dbReference>
<evidence type="ECO:0000256" key="5">
    <source>
        <dbReference type="SAM" id="MobiDB-lite"/>
    </source>
</evidence>
<dbReference type="InterPro" id="IPR013783">
    <property type="entry name" value="Ig-like_fold"/>
</dbReference>
<evidence type="ECO:0000256" key="2">
    <source>
        <dbReference type="ARBA" id="ARBA00022737"/>
    </source>
</evidence>
<dbReference type="PROSITE" id="PS50853">
    <property type="entry name" value="FN3"/>
    <property type="match status" value="1"/>
</dbReference>
<sequence>MNCVRSYFGTLFFVIIGGSTVFLLNTVMGQHQQYFRVQPKDKEVIQGETAEMQCHIAYAAGAVQWSKDGFVLGYDPEIPGYPRYGMVVDRLRGVYNLRITNVQLQDEGEYECQVGPALNNRRIWEKANLTVLVPPQKVEIQHRTNANILEVREAERVPLTCFARLSKPQAKLKWFKNGIELKENAMFKKKDIQNSLFTTSITTTLYPKLDDNNATYECQAIHPAIKRPKFSSVTVIVLFPPEPPKIEGYREDDIVQVGDTLTLACISRGGNPPPKLLWFRNGALVDSTYSGSGRETTNPYTFHVDSSDNNAEYRCEASNTITLKPTGATVKLKVYFPPTQVTIKGPKEGKRGDNVTLSCVAGPSNPAAKLSWIVDGRPVISPEVSTETSDGGWITTSRILIRLAWQEIKKISLSCYAINEAIGNSVSQTTLLNIIYPPGHPSIQDFQNKPIRAGDFQRFTCVSYGGNPVATLRWFKGEAEVGGTAQAIPKGISHILDIRADSSDNGAVYRCEASNPATLRPLATYVTPTVLFAPSSIKIEVEPKHTKAGQTVVLTCESTSSNPEASVKWWKNGNPITGSHDGVIDGQYGGKITKSRLRFNVTSSDDNAEFKCQATNLDLHRSVHDTLTLRVLYKPEFLVPEMERFDAVEGESEAFNVTAKGNPPVIDYTWIRDGEPVLDVSDSYVWKTKQFTSHRVVSRGPVLEIAEMSRNFGGQYVCEASNSQGTTRKVILINVLYQASITKISPSTYAKQGDDAQFLCEVTGNPLTQDIIRWNRPGYEMRNTQIISERGRSFLTVLNVSKEDAGNIECVAYNGIGEESIAQVRLVVKFQPVIQESQYNLNIAGEEGRTVRLICRAEAAPNVSFTWSKDGDSLSREEFVKMRFSQQDLSLGETLWESTLFVNSLNVNDFGIYECTAKNEMGRDEIRINLRKRDRPDPPNDLSVKNVTHNSVSLIWAPGFDGGYQQQFRIRFRTVSSSEYAYSSYLPGNASKAVINVLNPETEYIFEIMSRNIIGKSGYSEQIAHARTLDAALIDSTGAVIDSSLGNKGEIPRLLLVVGSVVGALLVFMNAILVICFIRKRKRRQQQQQENSIKERRSENSDNKMYTPSTYKDKINGEALCPVDDKRKSCHDIMMKELAARKKINDNGDMKPQHKMREPKCHLTQDYTIRTTTGSGDDCPDILKTRRTHKIEWPRSSVDDSFAADEELVVISPDSRYSPFPVTPVDVGKHHVRITETPPIVDYRTRHFHAQSPQLSSRSFVGSVGTHVV</sequence>
<evidence type="ECO:0000259" key="7">
    <source>
        <dbReference type="PROSITE" id="PS50835"/>
    </source>
</evidence>
<dbReference type="InterPro" id="IPR036179">
    <property type="entry name" value="Ig-like_dom_sf"/>
</dbReference>
<keyword evidence="4" id="KW-1015">Disulfide bond</keyword>
<evidence type="ECO:0000256" key="3">
    <source>
        <dbReference type="ARBA" id="ARBA00023136"/>
    </source>
</evidence>
<keyword evidence="3 6" id="KW-0472">Membrane</keyword>
<evidence type="ECO:0000313" key="10">
    <source>
        <dbReference type="RefSeq" id="XP_022239800.1"/>
    </source>
</evidence>
<dbReference type="PANTHER" id="PTHR45889:SF8">
    <property type="entry name" value="IG-LIKE DOMAIN-CONTAINING PROTEIN"/>
    <property type="match status" value="1"/>
</dbReference>
<dbReference type="Proteomes" id="UP000694941">
    <property type="component" value="Unplaced"/>
</dbReference>
<dbReference type="SMART" id="SM00408">
    <property type="entry name" value="IGc2"/>
    <property type="match status" value="7"/>
</dbReference>
<dbReference type="InterPro" id="IPR036116">
    <property type="entry name" value="FN3_sf"/>
</dbReference>
<dbReference type="SUPFAM" id="SSF48726">
    <property type="entry name" value="Immunoglobulin"/>
    <property type="match status" value="9"/>
</dbReference>
<feature type="transmembrane region" description="Helical" evidence="6">
    <location>
        <begin position="1054"/>
        <end position="1078"/>
    </location>
</feature>